<dbReference type="InterPro" id="IPR013320">
    <property type="entry name" value="ConA-like_dom_sf"/>
</dbReference>
<comment type="similarity">
    <text evidence="1">Belongs to the glycosyl hydrolase 16 family.</text>
</comment>
<dbReference type="Gene3D" id="2.60.120.200">
    <property type="match status" value="1"/>
</dbReference>
<reference evidence="4" key="1">
    <citation type="submission" date="2016-10" db="EMBL/GenBank/DDBJ databases">
        <authorList>
            <person name="Varghese N."/>
            <person name="Submissions S."/>
        </authorList>
    </citation>
    <scope>NUCLEOTIDE SEQUENCE [LARGE SCALE GENOMIC DNA]</scope>
    <source>
        <strain evidence="4">DSM 17044</strain>
    </source>
</reference>
<dbReference type="AlphaFoldDB" id="A0A1H8EX98"/>
<protein>
    <submittedName>
        <fullName evidence="3">Beta-glucanase, GH16 family</fullName>
    </submittedName>
</protein>
<accession>A0A1H8EX98</accession>
<sequence>MSKLSNPKRLGGFKHLLAMGVGTALLATTGCGPEEVQAPTEAATTEQAANRAGWVQIWSDEFDGTSVNTSNWSYVTNIHVNNEQQQYTTSSQNVSVSNGTLKLTARLQSSNGYPFTSGRLESAGKRQFGHTRVEARIKLPVGPGLWPAFWMLGHDINSVGWPNCGELDIMENVGYRDWTSGALHGPGYSGNTPINSRFYPNSAVSNFHVYRAEYSPTDVKWYIDDVLVKTTTKAEVNRYGAWVYDKPFYIILNLAVGGSYPQGVNGATSPYPGVPQSTVDLIRNTPQSMEVDWVRVYQWR</sequence>
<dbReference type="SUPFAM" id="SSF49899">
    <property type="entry name" value="Concanavalin A-like lectins/glucanases"/>
    <property type="match status" value="1"/>
</dbReference>
<dbReference type="EMBL" id="FOAP01000035">
    <property type="protein sequence ID" value="SEN24016.1"/>
    <property type="molecule type" value="Genomic_DNA"/>
</dbReference>
<gene>
    <name evidence="3" type="ORF">SAMN05444354_1353</name>
</gene>
<dbReference type="Pfam" id="PF00722">
    <property type="entry name" value="Glyco_hydro_16"/>
    <property type="match status" value="1"/>
</dbReference>
<proteinExistence type="inferred from homology"/>
<evidence type="ECO:0000259" key="2">
    <source>
        <dbReference type="PROSITE" id="PS51762"/>
    </source>
</evidence>
<evidence type="ECO:0000313" key="3">
    <source>
        <dbReference type="EMBL" id="SEN24016.1"/>
    </source>
</evidence>
<dbReference type="InterPro" id="IPR000757">
    <property type="entry name" value="Beta-glucanase-like"/>
</dbReference>
<dbReference type="Proteomes" id="UP000182719">
    <property type="component" value="Unassembled WGS sequence"/>
</dbReference>
<dbReference type="PANTHER" id="PTHR10963">
    <property type="entry name" value="GLYCOSYL HYDROLASE-RELATED"/>
    <property type="match status" value="1"/>
</dbReference>
<name>A0A1H8EX98_STIAU</name>
<dbReference type="OrthoDB" id="9809583at2"/>
<keyword evidence="4" id="KW-1185">Reference proteome</keyword>
<organism evidence="3 4">
    <name type="scientific">Stigmatella aurantiaca</name>
    <dbReference type="NCBI Taxonomy" id="41"/>
    <lineage>
        <taxon>Bacteria</taxon>
        <taxon>Pseudomonadati</taxon>
        <taxon>Myxococcota</taxon>
        <taxon>Myxococcia</taxon>
        <taxon>Myxococcales</taxon>
        <taxon>Cystobacterineae</taxon>
        <taxon>Archangiaceae</taxon>
        <taxon>Stigmatella</taxon>
    </lineage>
</organism>
<evidence type="ECO:0000313" key="4">
    <source>
        <dbReference type="Proteomes" id="UP000182719"/>
    </source>
</evidence>
<dbReference type="PROSITE" id="PS51257">
    <property type="entry name" value="PROKAR_LIPOPROTEIN"/>
    <property type="match status" value="1"/>
</dbReference>
<feature type="domain" description="GH16" evidence="2">
    <location>
        <begin position="33"/>
        <end position="300"/>
    </location>
</feature>
<dbReference type="RefSeq" id="WP_075011241.1">
    <property type="nucleotide sequence ID" value="NZ_FOAP01000035.1"/>
</dbReference>
<dbReference type="PANTHER" id="PTHR10963:SF55">
    <property type="entry name" value="GLYCOSIDE HYDROLASE FAMILY 16 PROTEIN"/>
    <property type="match status" value="1"/>
</dbReference>
<dbReference type="InterPro" id="IPR050546">
    <property type="entry name" value="Glycosyl_Hydrlase_16"/>
</dbReference>
<dbReference type="PROSITE" id="PS51762">
    <property type="entry name" value="GH16_2"/>
    <property type="match status" value="1"/>
</dbReference>
<dbReference type="GO" id="GO:0004553">
    <property type="term" value="F:hydrolase activity, hydrolyzing O-glycosyl compounds"/>
    <property type="evidence" value="ECO:0007669"/>
    <property type="project" value="InterPro"/>
</dbReference>
<dbReference type="CDD" id="cd08023">
    <property type="entry name" value="GH16_laminarinase_like"/>
    <property type="match status" value="1"/>
</dbReference>
<evidence type="ECO:0000256" key="1">
    <source>
        <dbReference type="ARBA" id="ARBA00006865"/>
    </source>
</evidence>
<dbReference type="GO" id="GO:0005975">
    <property type="term" value="P:carbohydrate metabolic process"/>
    <property type="evidence" value="ECO:0007669"/>
    <property type="project" value="InterPro"/>
</dbReference>